<dbReference type="InterPro" id="IPR016024">
    <property type="entry name" value="ARM-type_fold"/>
</dbReference>
<dbReference type="SUPFAM" id="SSF48371">
    <property type="entry name" value="ARM repeat"/>
    <property type="match status" value="1"/>
</dbReference>
<keyword evidence="1" id="KW-0042">Antenna complex</keyword>
<sequence>MKYSRTLQRSISKWLFRLFALLLTLLFAINYGQAQIVSPHPVKSWQIQGISTALDDPNSRIQAEALEKAVEYDLNESEFLKIIPESRIGQIAILLDSESNNVREVAVRAMGQVGKAAQEYTPKLVELLQDSRNVQQASIEALGQLGEIAKEQVPKLLELLQSSSERTRHAASNTLIQMGAAATQEHIPKLRELLQSPEEDTSFGALIILGSQGKAIQEQVPEVTELIQKNLNSKYIGIWAIKTLIDWGEATPEDAFRLIEPLGSDSDDAKIAAAKALGQMGETAKGVVPKLVELLQDTESDSELHWGVSMALGQMGEAAQEQIPQIVALLKHSNPDIRGAAARVLGDMEESAKEAIPQLIKLLQDPHPEVRRWTISALGQMGAAAKEVIPQLVQSLGDSYFYAQERAIDSLVAIGQATGEYPPELVKLLEDPNPLLRSRAVFALGKMKDTAKDAVPQMSELLDDPDPRVRRATLQSLMFMGKSAQSAAPKIAELLDDPDSAPTELPENWSKYETQESIRELAIKVLGKIGKGAKAQIPQLVKLLEDPEVGSIAALALANIGMPAKDYAPQIVAFVSKQPAGTLLSPDNDLSRRRSVVLDLEKMGPLDKEIALALLNAIYVPPPFDFSSRFKYTLERKNSFCAKVRFYAYYLCSTDPDTVTLIQWLGQPQEYPSISNREEGIQILQAFANSWKSSEPFPELRQDLAVQTAKVVSQVEWQIDDLPLLRTHYNHLKQGDFKPQAETLREALNRFGAWRRFKYRLFQLLGLSYPQIHFNWILSNLSQIEWH</sequence>
<name>A0A8J7AYX3_9CYAN</name>
<evidence type="ECO:0000256" key="2">
    <source>
        <dbReference type="ARBA" id="ARBA00022738"/>
    </source>
</evidence>
<dbReference type="Gene3D" id="1.25.10.10">
    <property type="entry name" value="Leucine-rich Repeat Variant"/>
    <property type="match status" value="4"/>
</dbReference>
<dbReference type="PANTHER" id="PTHR12697:SF5">
    <property type="entry name" value="DEOXYHYPUSINE HYDROXYLASE"/>
    <property type="match status" value="1"/>
</dbReference>
<dbReference type="PROSITE" id="PS50077">
    <property type="entry name" value="HEAT_REPEAT"/>
    <property type="match status" value="1"/>
</dbReference>
<gene>
    <name evidence="4" type="ORF">IQ249_04650</name>
</gene>
<protein>
    <submittedName>
        <fullName evidence="4">HEAT repeat domain-containing protein</fullName>
    </submittedName>
</protein>
<keyword evidence="5" id="KW-1185">Reference proteome</keyword>
<accession>A0A8J7AYX3</accession>
<evidence type="ECO:0000313" key="4">
    <source>
        <dbReference type="EMBL" id="MBE9115184.1"/>
    </source>
</evidence>
<reference evidence="4" key="1">
    <citation type="submission" date="2020-10" db="EMBL/GenBank/DDBJ databases">
        <authorList>
            <person name="Castelo-Branco R."/>
            <person name="Eusebio N."/>
            <person name="Adriana R."/>
            <person name="Vieira A."/>
            <person name="Brugerolle De Fraissinette N."/>
            <person name="Rezende De Castro R."/>
            <person name="Schneider M.P."/>
            <person name="Vasconcelos V."/>
            <person name="Leao P.N."/>
        </authorList>
    </citation>
    <scope>NUCLEOTIDE SEQUENCE</scope>
    <source>
        <strain evidence="4">LEGE 07157</strain>
    </source>
</reference>
<organism evidence="4 5">
    <name type="scientific">Lusitaniella coriacea LEGE 07157</name>
    <dbReference type="NCBI Taxonomy" id="945747"/>
    <lineage>
        <taxon>Bacteria</taxon>
        <taxon>Bacillati</taxon>
        <taxon>Cyanobacteriota</taxon>
        <taxon>Cyanophyceae</taxon>
        <taxon>Spirulinales</taxon>
        <taxon>Lusitaniellaceae</taxon>
        <taxon>Lusitaniella</taxon>
    </lineage>
</organism>
<dbReference type="InterPro" id="IPR021133">
    <property type="entry name" value="HEAT_type_2"/>
</dbReference>
<dbReference type="EMBL" id="JADEWZ010000005">
    <property type="protein sequence ID" value="MBE9115184.1"/>
    <property type="molecule type" value="Genomic_DNA"/>
</dbReference>
<dbReference type="RefSeq" id="WP_194028271.1">
    <property type="nucleotide sequence ID" value="NZ_JADEWZ010000005.1"/>
</dbReference>
<dbReference type="SMART" id="SM00567">
    <property type="entry name" value="EZ_HEAT"/>
    <property type="match status" value="11"/>
</dbReference>
<comment type="function">
    <text evidence="3">Catalyzes the hydroxylation of the N(6)-(4-aminobutyl)-L-lysine intermediate produced by deoxyhypusine synthase/DHPS on a critical lysine of the eukaryotic translation initiation factor 5A/eIF-5A. This is the second step of the post-translational modification of that lysine into an unusual amino acid residue named hypusine. Hypusination is unique to mature eIF-5A factor and is essential for its function.</text>
</comment>
<proteinExistence type="predicted"/>
<evidence type="ECO:0000256" key="3">
    <source>
        <dbReference type="ARBA" id="ARBA00045876"/>
    </source>
</evidence>
<dbReference type="GO" id="GO:0030089">
    <property type="term" value="C:phycobilisome"/>
    <property type="evidence" value="ECO:0007669"/>
    <property type="project" value="UniProtKB-KW"/>
</dbReference>
<dbReference type="GO" id="GO:0016491">
    <property type="term" value="F:oxidoreductase activity"/>
    <property type="evidence" value="ECO:0007669"/>
    <property type="project" value="TreeGrafter"/>
</dbReference>
<dbReference type="Pfam" id="PF13646">
    <property type="entry name" value="HEAT_2"/>
    <property type="match status" value="3"/>
</dbReference>
<dbReference type="InterPro" id="IPR004155">
    <property type="entry name" value="PBS_lyase_HEAT"/>
</dbReference>
<dbReference type="InterPro" id="IPR011989">
    <property type="entry name" value="ARM-like"/>
</dbReference>
<dbReference type="PANTHER" id="PTHR12697">
    <property type="entry name" value="PBS LYASE HEAT-LIKE PROTEIN"/>
    <property type="match status" value="1"/>
</dbReference>
<evidence type="ECO:0000313" key="5">
    <source>
        <dbReference type="Proteomes" id="UP000654482"/>
    </source>
</evidence>
<dbReference type="Proteomes" id="UP000654482">
    <property type="component" value="Unassembled WGS sequence"/>
</dbReference>
<keyword evidence="2" id="KW-0605">Phycobilisome</keyword>
<evidence type="ECO:0000256" key="1">
    <source>
        <dbReference type="ARBA" id="ARBA00022549"/>
    </source>
</evidence>
<dbReference type="Pfam" id="PF03130">
    <property type="entry name" value="HEAT_PBS"/>
    <property type="match status" value="1"/>
</dbReference>
<comment type="caution">
    <text evidence="4">The sequence shown here is derived from an EMBL/GenBank/DDBJ whole genome shotgun (WGS) entry which is preliminary data.</text>
</comment>
<dbReference type="AlphaFoldDB" id="A0A8J7AYX3"/>